<organism evidence="2 3">
    <name type="scientific">Rehmannia glutinosa</name>
    <name type="common">Chinese foxglove</name>
    <dbReference type="NCBI Taxonomy" id="99300"/>
    <lineage>
        <taxon>Eukaryota</taxon>
        <taxon>Viridiplantae</taxon>
        <taxon>Streptophyta</taxon>
        <taxon>Embryophyta</taxon>
        <taxon>Tracheophyta</taxon>
        <taxon>Spermatophyta</taxon>
        <taxon>Magnoliopsida</taxon>
        <taxon>eudicotyledons</taxon>
        <taxon>Gunneridae</taxon>
        <taxon>Pentapetalae</taxon>
        <taxon>asterids</taxon>
        <taxon>lamiids</taxon>
        <taxon>Lamiales</taxon>
        <taxon>Orobanchaceae</taxon>
        <taxon>Rehmannieae</taxon>
        <taxon>Rehmannia</taxon>
    </lineage>
</organism>
<dbReference type="PANTHER" id="PTHR45927:SF5">
    <property type="entry name" value="PROTEIN KINASE DOMAIN-CONTAINING PROTEIN"/>
    <property type="match status" value="1"/>
</dbReference>
<keyword evidence="3" id="KW-1185">Reference proteome</keyword>
<dbReference type="InterPro" id="IPR000719">
    <property type="entry name" value="Prot_kinase_dom"/>
</dbReference>
<dbReference type="Pfam" id="PF23472">
    <property type="entry name" value="LysM2_CERK1_LYK3_4_5"/>
    <property type="match status" value="1"/>
</dbReference>
<name>A0ABR0V4A0_REHGL</name>
<dbReference type="Pfam" id="PF23446">
    <property type="entry name" value="LysM1_NFP_LYK"/>
    <property type="match status" value="1"/>
</dbReference>
<proteinExistence type="predicted"/>
<dbReference type="Pfam" id="PF23473">
    <property type="entry name" value="LysM3_LYK4_5"/>
    <property type="match status" value="1"/>
</dbReference>
<protein>
    <recommendedName>
        <fullName evidence="1">Protein kinase domain-containing protein</fullName>
    </recommendedName>
</protein>
<dbReference type="InterPro" id="IPR036779">
    <property type="entry name" value="LysM_dom_sf"/>
</dbReference>
<dbReference type="InterPro" id="IPR011009">
    <property type="entry name" value="Kinase-like_dom_sf"/>
</dbReference>
<dbReference type="EMBL" id="JABTTQ020001691">
    <property type="protein sequence ID" value="KAK6128891.1"/>
    <property type="molecule type" value="Genomic_DNA"/>
</dbReference>
<dbReference type="PANTHER" id="PTHR45927">
    <property type="entry name" value="LYSM-DOMAIN RECEPTOR-LIKE KINASE-RELATED"/>
    <property type="match status" value="1"/>
</dbReference>
<dbReference type="Gene3D" id="1.10.510.10">
    <property type="entry name" value="Transferase(Phosphotransferase) domain 1"/>
    <property type="match status" value="1"/>
</dbReference>
<gene>
    <name evidence="2" type="ORF">DH2020_037371</name>
</gene>
<dbReference type="InterPro" id="IPR056563">
    <property type="entry name" value="LysM3_LYK4_5"/>
</dbReference>
<sequence>MDKLMTDESKPIALSGAFITSHAQQQQYSANSVMQCNNSDKTGPSPSFLYTCNNKIPSCQAFLMFKTKPPYISVPSISNLTSSDPSELSRINNISISTVLPTDTAVIIPVTCSCSDKYYQANTSYISRPVDNTYFTIANNTYQGLTTCNALKRENRYGEFDLFPGLKLQVPLRCACPTEKQAANGTKFLLTFLVTWNDTVPKISDKFNVSAESVAIANGFSNEDPILYPFTTILIPLSTEPLFFQTTSISYPNIQPRKKHKTSYKGLYVGIGIDVANGLDYLHNFTFPAYVHKNISSRNILLNRDLRAKIANFSLARENGNTNTSRVVGEKGYMAPEYIQDGKVTPKIDVYALGVILLELITGREAVLFRGGEEVLLSETVVSAMDGTEIAELIDPRLQVMHPLGYIIDHTELALRLLKLSVACLAKEPVNRLSMAEVVSALMKIQLDVYNSQNLYTE</sequence>
<dbReference type="PROSITE" id="PS50011">
    <property type="entry name" value="PROTEIN_KINASE_DOM"/>
    <property type="match status" value="1"/>
</dbReference>
<dbReference type="Proteomes" id="UP001318860">
    <property type="component" value="Unassembled WGS sequence"/>
</dbReference>
<dbReference type="InterPro" id="IPR052611">
    <property type="entry name" value="Plant_RLK_LysM"/>
</dbReference>
<comment type="caution">
    <text evidence="2">The sequence shown here is derived from an EMBL/GenBank/DDBJ whole genome shotgun (WGS) entry which is preliminary data.</text>
</comment>
<dbReference type="InterPro" id="IPR056562">
    <property type="entry name" value="LysM2_CERK1_LYK3_4_5"/>
</dbReference>
<dbReference type="Gene3D" id="3.10.350.10">
    <property type="entry name" value="LysM domain"/>
    <property type="match status" value="1"/>
</dbReference>
<dbReference type="Pfam" id="PF00069">
    <property type="entry name" value="Pkinase"/>
    <property type="match status" value="1"/>
</dbReference>
<feature type="domain" description="Protein kinase" evidence="1">
    <location>
        <begin position="120"/>
        <end position="447"/>
    </location>
</feature>
<dbReference type="SUPFAM" id="SSF56112">
    <property type="entry name" value="Protein kinase-like (PK-like)"/>
    <property type="match status" value="1"/>
</dbReference>
<evidence type="ECO:0000313" key="3">
    <source>
        <dbReference type="Proteomes" id="UP001318860"/>
    </source>
</evidence>
<reference evidence="2 3" key="1">
    <citation type="journal article" date="2021" name="Comput. Struct. Biotechnol. J.">
        <title>De novo genome assembly of the potent medicinal plant Rehmannia glutinosa using nanopore technology.</title>
        <authorList>
            <person name="Ma L."/>
            <person name="Dong C."/>
            <person name="Song C."/>
            <person name="Wang X."/>
            <person name="Zheng X."/>
            <person name="Niu Y."/>
            <person name="Chen S."/>
            <person name="Feng W."/>
        </authorList>
    </citation>
    <scope>NUCLEOTIDE SEQUENCE [LARGE SCALE GENOMIC DNA]</scope>
    <source>
        <strain evidence="2">DH-2019</strain>
    </source>
</reference>
<evidence type="ECO:0000313" key="2">
    <source>
        <dbReference type="EMBL" id="KAK6128891.1"/>
    </source>
</evidence>
<evidence type="ECO:0000259" key="1">
    <source>
        <dbReference type="PROSITE" id="PS50011"/>
    </source>
</evidence>
<dbReference type="InterPro" id="IPR056561">
    <property type="entry name" value="NFP_LYK_LysM1"/>
</dbReference>
<accession>A0ABR0V4A0</accession>